<feature type="non-terminal residue" evidence="3">
    <location>
        <position position="1"/>
    </location>
</feature>
<feature type="domain" description="DUF3322" evidence="2">
    <location>
        <begin position="57"/>
        <end position="153"/>
    </location>
</feature>
<evidence type="ECO:0000256" key="1">
    <source>
        <dbReference type="SAM" id="MobiDB-lite"/>
    </source>
</evidence>
<dbReference type="InterPro" id="IPR024537">
    <property type="entry name" value="DUF3322"/>
</dbReference>
<reference evidence="3" key="1">
    <citation type="submission" date="2013-08" db="EMBL/GenBank/DDBJ databases">
        <authorList>
            <person name="Mendez C."/>
            <person name="Richter M."/>
            <person name="Ferrer M."/>
            <person name="Sanchez J."/>
        </authorList>
    </citation>
    <scope>NUCLEOTIDE SEQUENCE</scope>
</reference>
<sequence>RGSGISRSRSTGQRRRLGSPKGRSREGSLLWGWEIRIESLEDRSVKNKDDGTIWSTPGEIREKLMRLWDRGDILSSRISQESPFPLTLPLRRPGSKDLLERFVEVRAWVRSLEDGSRTGSGVRYQIVWATVNHRVLGRNSLPLSVDVPSEDDA</sequence>
<organism evidence="3">
    <name type="scientific">mine drainage metagenome</name>
    <dbReference type="NCBI Taxonomy" id="410659"/>
    <lineage>
        <taxon>unclassified sequences</taxon>
        <taxon>metagenomes</taxon>
        <taxon>ecological metagenomes</taxon>
    </lineage>
</organism>
<feature type="compositionally biased region" description="Low complexity" evidence="1">
    <location>
        <begin position="1"/>
        <end position="11"/>
    </location>
</feature>
<evidence type="ECO:0000259" key="2">
    <source>
        <dbReference type="Pfam" id="PF11795"/>
    </source>
</evidence>
<protein>
    <submittedName>
        <fullName evidence="3">Uncharacterized conserved protein UCP028408</fullName>
    </submittedName>
</protein>
<dbReference type="Pfam" id="PF11795">
    <property type="entry name" value="DUF3322"/>
    <property type="match status" value="1"/>
</dbReference>
<comment type="caution">
    <text evidence="3">The sequence shown here is derived from an EMBL/GenBank/DDBJ whole genome shotgun (WGS) entry which is preliminary data.</text>
</comment>
<name>T1BQU6_9ZZZZ</name>
<feature type="region of interest" description="Disordered" evidence="1">
    <location>
        <begin position="1"/>
        <end position="25"/>
    </location>
</feature>
<gene>
    <name evidence="3" type="ORF">B1A_11580</name>
</gene>
<dbReference type="AlphaFoldDB" id="T1BQU6"/>
<proteinExistence type="predicted"/>
<accession>T1BQU6</accession>
<evidence type="ECO:0000313" key="3">
    <source>
        <dbReference type="EMBL" id="EQD56360.1"/>
    </source>
</evidence>
<reference evidence="3" key="2">
    <citation type="journal article" date="2014" name="ISME J.">
        <title>Microbial stratification in low pH oxic and suboxic macroscopic growths along an acid mine drainage.</title>
        <authorList>
            <person name="Mendez-Garcia C."/>
            <person name="Mesa V."/>
            <person name="Sprenger R.R."/>
            <person name="Richter M."/>
            <person name="Diez M.S."/>
            <person name="Solano J."/>
            <person name="Bargiela R."/>
            <person name="Golyshina O.V."/>
            <person name="Manteca A."/>
            <person name="Ramos J.L."/>
            <person name="Gallego J.R."/>
            <person name="Llorente I."/>
            <person name="Martins Dos Santos V.A."/>
            <person name="Jensen O.N."/>
            <person name="Pelaez A.I."/>
            <person name="Sanchez J."/>
            <person name="Ferrer M."/>
        </authorList>
    </citation>
    <scope>NUCLEOTIDE SEQUENCE</scope>
</reference>
<dbReference type="EMBL" id="AUZX01008302">
    <property type="protein sequence ID" value="EQD56360.1"/>
    <property type="molecule type" value="Genomic_DNA"/>
</dbReference>
<feature type="non-terminal residue" evidence="3">
    <location>
        <position position="153"/>
    </location>
</feature>